<accession>A0A8C7B6T0</accession>
<keyword evidence="7" id="KW-0496">Mitochondrion</keyword>
<evidence type="ECO:0000256" key="1">
    <source>
        <dbReference type="ARBA" id="ARBA00004325"/>
    </source>
</evidence>
<keyword evidence="9" id="KW-0066">ATP synthesis</keyword>
<dbReference type="GO" id="GO:0015078">
    <property type="term" value="F:proton transmembrane transporter activity"/>
    <property type="evidence" value="ECO:0007669"/>
    <property type="project" value="InterPro"/>
</dbReference>
<evidence type="ECO:0000256" key="2">
    <source>
        <dbReference type="ARBA" id="ARBA00005699"/>
    </source>
</evidence>
<dbReference type="Pfam" id="PF04718">
    <property type="entry name" value="ATP-synt_G"/>
    <property type="match status" value="1"/>
</dbReference>
<dbReference type="Ensembl" id="ENSNVIT00000021303.1">
    <property type="protein sequence ID" value="ENSNVIP00000018266.1"/>
    <property type="gene ID" value="ENSNVIG00000014294.1"/>
</dbReference>
<dbReference type="GO" id="GO:0015986">
    <property type="term" value="P:proton motive force-driven ATP synthesis"/>
    <property type="evidence" value="ECO:0007669"/>
    <property type="project" value="InterPro"/>
</dbReference>
<evidence type="ECO:0000313" key="11">
    <source>
        <dbReference type="Proteomes" id="UP000694425"/>
    </source>
</evidence>
<proteinExistence type="inferred from homology"/>
<evidence type="ECO:0000256" key="3">
    <source>
        <dbReference type="ARBA" id="ARBA00022448"/>
    </source>
</evidence>
<dbReference type="InterPro" id="IPR006808">
    <property type="entry name" value="ATP_synth_F0_gsu_mt"/>
</dbReference>
<keyword evidence="8" id="KW-0472">Membrane</keyword>
<evidence type="ECO:0000256" key="9">
    <source>
        <dbReference type="ARBA" id="ARBA00023310"/>
    </source>
</evidence>
<evidence type="ECO:0000256" key="5">
    <source>
        <dbReference type="ARBA" id="ARBA00022781"/>
    </source>
</evidence>
<evidence type="ECO:0000256" key="7">
    <source>
        <dbReference type="ARBA" id="ARBA00023128"/>
    </source>
</evidence>
<dbReference type="Proteomes" id="UP000694425">
    <property type="component" value="Unplaced"/>
</dbReference>
<protein>
    <submittedName>
        <fullName evidence="10">Uncharacterized protein</fullName>
    </submittedName>
</protein>
<keyword evidence="11" id="KW-1185">Reference proteome</keyword>
<keyword evidence="3" id="KW-0813">Transport</keyword>
<dbReference type="AlphaFoldDB" id="A0A8C7B6T0"/>
<keyword evidence="5" id="KW-0375">Hydrogen ion transport</keyword>
<evidence type="ECO:0000313" key="10">
    <source>
        <dbReference type="Ensembl" id="ENSNVIP00000018266.1"/>
    </source>
</evidence>
<reference evidence="10" key="1">
    <citation type="submission" date="2025-08" db="UniProtKB">
        <authorList>
            <consortium name="Ensembl"/>
        </authorList>
    </citation>
    <scope>IDENTIFICATION</scope>
</reference>
<comment type="similarity">
    <text evidence="2">Belongs to the ATPase g subunit family.</text>
</comment>
<keyword evidence="4" id="KW-0138">CF(0)</keyword>
<name>A0A8C7B6T0_NEOVI</name>
<evidence type="ECO:0000256" key="8">
    <source>
        <dbReference type="ARBA" id="ARBA00023136"/>
    </source>
</evidence>
<dbReference type="GO" id="GO:0031966">
    <property type="term" value="C:mitochondrial membrane"/>
    <property type="evidence" value="ECO:0007669"/>
    <property type="project" value="UniProtKB-SubCell"/>
</dbReference>
<dbReference type="GO" id="GO:0045259">
    <property type="term" value="C:proton-transporting ATP synthase complex"/>
    <property type="evidence" value="ECO:0007669"/>
    <property type="project" value="UniProtKB-KW"/>
</dbReference>
<sequence length="109" mass="12019">MHTKSVSKFSKCPFLGKAAVTQSLDWPYFGSSIHLRVDLVPLIPAEIPRNTQSSPKSSQSRRLGGSFTVKEAVLNDLVAPKVWMYFCVSKIIGMHGVIGYNVQSPIINI</sequence>
<keyword evidence="6" id="KW-0406">Ion transport</keyword>
<evidence type="ECO:0000256" key="4">
    <source>
        <dbReference type="ARBA" id="ARBA00022547"/>
    </source>
</evidence>
<evidence type="ECO:0000256" key="6">
    <source>
        <dbReference type="ARBA" id="ARBA00023065"/>
    </source>
</evidence>
<organism evidence="10 11">
    <name type="scientific">Neovison vison</name>
    <name type="common">American mink</name>
    <name type="synonym">Mustela vison</name>
    <dbReference type="NCBI Taxonomy" id="452646"/>
    <lineage>
        <taxon>Eukaryota</taxon>
        <taxon>Metazoa</taxon>
        <taxon>Chordata</taxon>
        <taxon>Craniata</taxon>
        <taxon>Vertebrata</taxon>
        <taxon>Euteleostomi</taxon>
        <taxon>Mammalia</taxon>
        <taxon>Eutheria</taxon>
        <taxon>Laurasiatheria</taxon>
        <taxon>Carnivora</taxon>
        <taxon>Caniformia</taxon>
        <taxon>Musteloidea</taxon>
        <taxon>Mustelidae</taxon>
        <taxon>Mustelinae</taxon>
        <taxon>Neogale</taxon>
    </lineage>
</organism>
<comment type="subcellular location">
    <subcellularLocation>
        <location evidence="1">Mitochondrion membrane</location>
    </subcellularLocation>
</comment>
<reference evidence="10" key="2">
    <citation type="submission" date="2025-09" db="UniProtKB">
        <authorList>
            <consortium name="Ensembl"/>
        </authorList>
    </citation>
    <scope>IDENTIFICATION</scope>
</reference>